<protein>
    <submittedName>
        <fullName evidence="1">Uncharacterized protein</fullName>
    </submittedName>
</protein>
<dbReference type="Proteomes" id="UP000499080">
    <property type="component" value="Unassembled WGS sequence"/>
</dbReference>
<evidence type="ECO:0000313" key="2">
    <source>
        <dbReference type="Proteomes" id="UP000499080"/>
    </source>
</evidence>
<name>A0A4Y2QC21_ARAVE</name>
<evidence type="ECO:0000313" key="1">
    <source>
        <dbReference type="EMBL" id="GBN60177.1"/>
    </source>
</evidence>
<accession>A0A4Y2QC21</accession>
<keyword evidence="2" id="KW-1185">Reference proteome</keyword>
<reference evidence="1 2" key="1">
    <citation type="journal article" date="2019" name="Sci. Rep.">
        <title>Orb-weaving spider Araneus ventricosus genome elucidates the spidroin gene catalogue.</title>
        <authorList>
            <person name="Kono N."/>
            <person name="Nakamura H."/>
            <person name="Ohtoshi R."/>
            <person name="Moran D.A.P."/>
            <person name="Shinohara A."/>
            <person name="Yoshida Y."/>
            <person name="Fujiwara M."/>
            <person name="Mori M."/>
            <person name="Tomita M."/>
            <person name="Arakawa K."/>
        </authorList>
    </citation>
    <scope>NUCLEOTIDE SEQUENCE [LARGE SCALE GENOMIC DNA]</scope>
</reference>
<proteinExistence type="predicted"/>
<dbReference type="AlphaFoldDB" id="A0A4Y2QC21"/>
<organism evidence="1 2">
    <name type="scientific">Araneus ventricosus</name>
    <name type="common">Orbweaver spider</name>
    <name type="synonym">Epeira ventricosa</name>
    <dbReference type="NCBI Taxonomy" id="182803"/>
    <lineage>
        <taxon>Eukaryota</taxon>
        <taxon>Metazoa</taxon>
        <taxon>Ecdysozoa</taxon>
        <taxon>Arthropoda</taxon>
        <taxon>Chelicerata</taxon>
        <taxon>Arachnida</taxon>
        <taxon>Araneae</taxon>
        <taxon>Araneomorphae</taxon>
        <taxon>Entelegynae</taxon>
        <taxon>Araneoidea</taxon>
        <taxon>Araneidae</taxon>
        <taxon>Araneus</taxon>
    </lineage>
</organism>
<gene>
    <name evidence="1" type="ORF">AVEN_197584_1</name>
</gene>
<comment type="caution">
    <text evidence="1">The sequence shown here is derived from an EMBL/GenBank/DDBJ whole genome shotgun (WGS) entry which is preliminary data.</text>
</comment>
<sequence>MIPNIFALIEMMDLVTVVNS</sequence>
<feature type="non-terminal residue" evidence="1">
    <location>
        <position position="20"/>
    </location>
</feature>
<dbReference type="EMBL" id="BGPR01013327">
    <property type="protein sequence ID" value="GBN60177.1"/>
    <property type="molecule type" value="Genomic_DNA"/>
</dbReference>